<evidence type="ECO:0000313" key="3">
    <source>
        <dbReference type="EMBL" id="KAF2071430.1"/>
    </source>
</evidence>
<dbReference type="OrthoDB" id="659430at2759"/>
<evidence type="ECO:0000256" key="1">
    <source>
        <dbReference type="ARBA" id="ARBA00022737"/>
    </source>
</evidence>
<dbReference type="Proteomes" id="UP000695562">
    <property type="component" value="Unassembled WGS sequence"/>
</dbReference>
<proteinExistence type="predicted"/>
<keyword evidence="1" id="KW-0677">Repeat</keyword>
<accession>A0A8J4UXT3</accession>
<protein>
    <recommendedName>
        <fullName evidence="5">FNIP repeat-containing protein</fullName>
    </recommendedName>
</protein>
<dbReference type="InterPro" id="IPR008615">
    <property type="entry name" value="FNIP"/>
</dbReference>
<dbReference type="AlphaFoldDB" id="A0A8J4UXT3"/>
<feature type="compositionally biased region" description="Acidic residues" evidence="2">
    <location>
        <begin position="248"/>
        <end position="257"/>
    </location>
</feature>
<evidence type="ECO:0000256" key="2">
    <source>
        <dbReference type="SAM" id="MobiDB-lite"/>
    </source>
</evidence>
<dbReference type="Pfam" id="PF05725">
    <property type="entry name" value="FNIP"/>
    <property type="match status" value="2"/>
</dbReference>
<evidence type="ECO:0000313" key="4">
    <source>
        <dbReference type="Proteomes" id="UP000695562"/>
    </source>
</evidence>
<evidence type="ECO:0008006" key="5">
    <source>
        <dbReference type="Google" id="ProtNLM"/>
    </source>
</evidence>
<sequence>MVIYDQWITPTFNQDWNIIDDDKKYFILNILLNKSGRVDKRKLEEIPEGTTNIRIVIESEERYCDYRFSYLDFDKGYIPSSVSGVKIEYNYDPFRVRKEHCHGSDGLPDSVTMLTVPSLPFLAAPALKKIRFLKVEQQGEAIEIDMVPPTIEYLWIGGSSQRNGEFIVHSIPNTVKELVVDSYVLDGFRIKPTFTSPIHIRYPSRDNRDRKADDELQNTLCDLNVQSITPTHTNQPYSFRTFYLDNDNNNDDDDDKYDLEIEKKEEKMDTERNADKELNNDQDEIEIDSNSTHPLKKRKIDQNHGDQDLLVTKQDEYNEEEEGYNILIPSSIQSICFNIDDTEYRSLVRILDKDDYYSMTPTPPKIRQGLRVDYNNPLNSNNLPLSLKSFKCKSDMNKLDLSEFESIKELNIRADAITYYPPNEEALKLKSPTKDGFQLKFNKHLIKSLVYSCKNPWSWHNWSELRKYGLSYLKELLPTLPNVQYLSSEFLDFEVPASVQELKCLHKSFICTDARPISSPPFETLHLDLDYYLEKHSQTQENQRGEKIIKHYEPHQLPMHNTFFKIWRNIYLKPLVLEALYDLTKSPLRFDSETGTLEHIERFKQYNIFVERKDGIQLGPALLKFDKADQIHINTKEKDTTNTNLSSFISKSIRKLRCRFTKGIPDWITHLNLGDIGWSDHEVGEIPPSVTNLTINNNDERYIGKIPPSVRYLTLNNLMDNQAYCIPPSVTHLSLANTAFNSINKTDIPSTVQRIEFKKLFYREDKGEYDIPSFISSQLVNGVFYIYSKSRNRITIPSNTTHLFWLDNQYIDNDGDGINIPPLHFNQSLASISFPPKLKYLSFNGKVRDIQEQYLPNGLSHLSIGEYTYDIKSLPQSVHHLELNSRQNDYPIPPQVKHLKFQSSSKIFLPTTIKSFISPNSIVILNEPTDSPSEKSSVVSSFISDSTSIHLYSYDFNYFILPHTLGNNIKSITFSYSFNQVLIKGSIPNSVEKLVFGDKFNHKLNKSILPTSLLTLVLGRNFDQDLNDNLPSSLTELVLNTESKPSITSSSQFPPNLKKLSLPCYDGVLDIIPTTINHLEFNRSIAQQKYVMFPIELVPSHVTTLVLNDSMRIHSYDLIPASITSIKLCESITPDTKIPCTVESVVLPISFNQPLDTILQTIDDDDNRDDGDQ</sequence>
<name>A0A8J4UXT3_9MYCE</name>
<feature type="region of interest" description="Disordered" evidence="2">
    <location>
        <begin position="236"/>
        <end position="303"/>
    </location>
</feature>
<feature type="compositionally biased region" description="Basic and acidic residues" evidence="2">
    <location>
        <begin position="258"/>
        <end position="279"/>
    </location>
</feature>
<comment type="caution">
    <text evidence="3">The sequence shown here is derived from an EMBL/GenBank/DDBJ whole genome shotgun (WGS) entry which is preliminary data.</text>
</comment>
<dbReference type="InterPro" id="IPR051251">
    <property type="entry name" value="STK_FNIP-Repeat"/>
</dbReference>
<dbReference type="PANTHER" id="PTHR32134:SF92">
    <property type="entry name" value="FNIP REPEAT-CONTAINING PROTEIN"/>
    <property type="match status" value="1"/>
</dbReference>
<dbReference type="EMBL" id="AJWJ01000376">
    <property type="protein sequence ID" value="KAF2071430.1"/>
    <property type="molecule type" value="Genomic_DNA"/>
</dbReference>
<organism evidence="3 4">
    <name type="scientific">Polysphondylium violaceum</name>
    <dbReference type="NCBI Taxonomy" id="133409"/>
    <lineage>
        <taxon>Eukaryota</taxon>
        <taxon>Amoebozoa</taxon>
        <taxon>Evosea</taxon>
        <taxon>Eumycetozoa</taxon>
        <taxon>Dictyostelia</taxon>
        <taxon>Dictyosteliales</taxon>
        <taxon>Dictyosteliaceae</taxon>
        <taxon>Polysphondylium</taxon>
    </lineage>
</organism>
<reference evidence="3" key="1">
    <citation type="submission" date="2020-01" db="EMBL/GenBank/DDBJ databases">
        <title>Development of genomics and gene disruption for Polysphondylium violaceum indicates a role for the polyketide synthase stlB in stalk morphogenesis.</title>
        <authorList>
            <person name="Narita B."/>
            <person name="Kawabe Y."/>
            <person name="Kin K."/>
            <person name="Saito T."/>
            <person name="Gibbs R."/>
            <person name="Kuspa A."/>
            <person name="Muzny D."/>
            <person name="Queller D."/>
            <person name="Richards S."/>
            <person name="Strassman J."/>
            <person name="Sucgang R."/>
            <person name="Worley K."/>
            <person name="Schaap P."/>
        </authorList>
    </citation>
    <scope>NUCLEOTIDE SEQUENCE</scope>
    <source>
        <strain evidence="3">QSvi11</strain>
    </source>
</reference>
<dbReference type="PANTHER" id="PTHR32134">
    <property type="entry name" value="FNIP REPEAT-CONTAINING PROTEIN"/>
    <property type="match status" value="1"/>
</dbReference>
<keyword evidence="4" id="KW-1185">Reference proteome</keyword>
<gene>
    <name evidence="3" type="ORF">CYY_007254</name>
</gene>